<organism evidence="1 2">
    <name type="scientific">Quercus suber</name>
    <name type="common">Cork oak</name>
    <dbReference type="NCBI Taxonomy" id="58331"/>
    <lineage>
        <taxon>Eukaryota</taxon>
        <taxon>Viridiplantae</taxon>
        <taxon>Streptophyta</taxon>
        <taxon>Embryophyta</taxon>
        <taxon>Tracheophyta</taxon>
        <taxon>Spermatophyta</taxon>
        <taxon>Magnoliopsida</taxon>
        <taxon>eudicotyledons</taxon>
        <taxon>Gunneridae</taxon>
        <taxon>Pentapetalae</taxon>
        <taxon>rosids</taxon>
        <taxon>fabids</taxon>
        <taxon>Fagales</taxon>
        <taxon>Fagaceae</taxon>
        <taxon>Quercus</taxon>
    </lineage>
</organism>
<comment type="caution">
    <text evidence="1">The sequence shown here is derived from an EMBL/GenBank/DDBJ whole genome shotgun (WGS) entry which is preliminary data.</text>
</comment>
<proteinExistence type="predicted"/>
<evidence type="ECO:0000313" key="1">
    <source>
        <dbReference type="EMBL" id="KAK7835607.1"/>
    </source>
</evidence>
<keyword evidence="2" id="KW-1185">Reference proteome</keyword>
<dbReference type="EMBL" id="PKMF04000368">
    <property type="protein sequence ID" value="KAK7835607.1"/>
    <property type="molecule type" value="Genomic_DNA"/>
</dbReference>
<protein>
    <submittedName>
        <fullName evidence="1">Uncharacterized protein</fullName>
    </submittedName>
</protein>
<reference evidence="1 2" key="1">
    <citation type="journal article" date="2018" name="Sci. Data">
        <title>The draft genome sequence of cork oak.</title>
        <authorList>
            <person name="Ramos A.M."/>
            <person name="Usie A."/>
            <person name="Barbosa P."/>
            <person name="Barros P.M."/>
            <person name="Capote T."/>
            <person name="Chaves I."/>
            <person name="Simoes F."/>
            <person name="Abreu I."/>
            <person name="Carrasquinho I."/>
            <person name="Faro C."/>
            <person name="Guimaraes J.B."/>
            <person name="Mendonca D."/>
            <person name="Nobrega F."/>
            <person name="Rodrigues L."/>
            <person name="Saibo N.J.M."/>
            <person name="Varela M.C."/>
            <person name="Egas C."/>
            <person name="Matos J."/>
            <person name="Miguel C.M."/>
            <person name="Oliveira M.M."/>
            <person name="Ricardo C.P."/>
            <person name="Goncalves S."/>
        </authorList>
    </citation>
    <scope>NUCLEOTIDE SEQUENCE [LARGE SCALE GENOMIC DNA]</scope>
    <source>
        <strain evidence="2">cv. HL8</strain>
    </source>
</reference>
<dbReference type="Proteomes" id="UP000237347">
    <property type="component" value="Unassembled WGS sequence"/>
</dbReference>
<name>A0AAW0K8V8_QUESU</name>
<sequence>MARSRDNVVPEYALLFFLSTDVAEHVKDGSENLVQQTQQLQGIQSQLQSLQHNSLRIAHQVAGSNL</sequence>
<dbReference type="AlphaFoldDB" id="A0AAW0K8V8"/>
<gene>
    <name evidence="1" type="ORF">CFP56_023325</name>
</gene>
<accession>A0AAW0K8V8</accession>
<evidence type="ECO:0000313" key="2">
    <source>
        <dbReference type="Proteomes" id="UP000237347"/>
    </source>
</evidence>